<dbReference type="AlphaFoldDB" id="A0A084VTE7"/>
<organism evidence="1">
    <name type="scientific">Anopheles sinensis</name>
    <name type="common">Mosquito</name>
    <dbReference type="NCBI Taxonomy" id="74873"/>
    <lineage>
        <taxon>Eukaryota</taxon>
        <taxon>Metazoa</taxon>
        <taxon>Ecdysozoa</taxon>
        <taxon>Arthropoda</taxon>
        <taxon>Hexapoda</taxon>
        <taxon>Insecta</taxon>
        <taxon>Pterygota</taxon>
        <taxon>Neoptera</taxon>
        <taxon>Endopterygota</taxon>
        <taxon>Diptera</taxon>
        <taxon>Nematocera</taxon>
        <taxon>Culicoidea</taxon>
        <taxon>Culicidae</taxon>
        <taxon>Anophelinae</taxon>
        <taxon>Anopheles</taxon>
    </lineage>
</organism>
<proteinExistence type="predicted"/>
<dbReference type="Proteomes" id="UP000030765">
    <property type="component" value="Unassembled WGS sequence"/>
</dbReference>
<protein>
    <submittedName>
        <fullName evidence="1 2">Uncharacterized protein</fullName>
    </submittedName>
</protein>
<reference evidence="2" key="2">
    <citation type="submission" date="2020-05" db="UniProtKB">
        <authorList>
            <consortium name="EnsemblMetazoa"/>
        </authorList>
    </citation>
    <scope>IDENTIFICATION</scope>
</reference>
<evidence type="ECO:0000313" key="1">
    <source>
        <dbReference type="EMBL" id="KFB41241.1"/>
    </source>
</evidence>
<gene>
    <name evidence="1" type="ORF">ZHAS_00008829</name>
</gene>
<evidence type="ECO:0000313" key="2">
    <source>
        <dbReference type="EnsemblMetazoa" id="ASIC008829-PA"/>
    </source>
</evidence>
<dbReference type="EMBL" id="KE525079">
    <property type="protein sequence ID" value="KFB41241.1"/>
    <property type="molecule type" value="Genomic_DNA"/>
</dbReference>
<evidence type="ECO:0000313" key="3">
    <source>
        <dbReference type="Proteomes" id="UP000030765"/>
    </source>
</evidence>
<reference evidence="1 3" key="1">
    <citation type="journal article" date="2014" name="BMC Genomics">
        <title>Genome sequence of Anopheles sinensis provides insight into genetics basis of mosquito competence for malaria parasites.</title>
        <authorList>
            <person name="Zhou D."/>
            <person name="Zhang D."/>
            <person name="Ding G."/>
            <person name="Shi L."/>
            <person name="Hou Q."/>
            <person name="Ye Y."/>
            <person name="Xu Y."/>
            <person name="Zhou H."/>
            <person name="Xiong C."/>
            <person name="Li S."/>
            <person name="Yu J."/>
            <person name="Hong S."/>
            <person name="Yu X."/>
            <person name="Zou P."/>
            <person name="Chen C."/>
            <person name="Chang X."/>
            <person name="Wang W."/>
            <person name="Lv Y."/>
            <person name="Sun Y."/>
            <person name="Ma L."/>
            <person name="Shen B."/>
            <person name="Zhu C."/>
        </authorList>
    </citation>
    <scope>NUCLEOTIDE SEQUENCE [LARGE SCALE GENOMIC DNA]</scope>
</reference>
<dbReference type="EnsemblMetazoa" id="ASIC008829-RA">
    <property type="protein sequence ID" value="ASIC008829-PA"/>
    <property type="gene ID" value="ASIC008829"/>
</dbReference>
<dbReference type="EMBL" id="ATLV01016349">
    <property type="status" value="NOT_ANNOTATED_CDS"/>
    <property type="molecule type" value="Genomic_DNA"/>
</dbReference>
<sequence length="130" mass="14696">MESQQATDFVLASTRKPVHVGSERVRVGQDVGARLASTRYQLRHQEATGHRLRCVRLAGVRLIMSYRNENREVYVRLASAKAIRMHAGGKSEPEIYALRFSATHQRDDKFRPSHAAQAIMSSMSDAPWCD</sequence>
<dbReference type="VEuPathDB" id="VectorBase:ASIC008829"/>
<name>A0A084VTE7_ANOSI</name>
<keyword evidence="3" id="KW-1185">Reference proteome</keyword>
<accession>A0A084VTE7</accession>